<name>A0A1Q3EA43_LENED</name>
<protein>
    <submittedName>
        <fullName evidence="1">Uncharacterized protein</fullName>
    </submittedName>
</protein>
<gene>
    <name evidence="1" type="ORF">LENED_005853</name>
</gene>
<reference evidence="1 2" key="2">
    <citation type="submission" date="2017-02" db="EMBL/GenBank/DDBJ databases">
        <title>A genome survey and senescence transcriptome analysis in Lentinula edodes.</title>
        <authorList>
            <person name="Sakamoto Y."/>
            <person name="Nakade K."/>
            <person name="Sato S."/>
            <person name="Yoshida Y."/>
            <person name="Miyazaki K."/>
            <person name="Natsume S."/>
            <person name="Konno N."/>
        </authorList>
    </citation>
    <scope>NUCLEOTIDE SEQUENCE [LARGE SCALE GENOMIC DNA]</scope>
    <source>
        <strain evidence="1 2">NBRC 111202</strain>
    </source>
</reference>
<proteinExistence type="predicted"/>
<evidence type="ECO:0000313" key="1">
    <source>
        <dbReference type="EMBL" id="GAW04087.1"/>
    </source>
</evidence>
<accession>A0A1Q3EA43</accession>
<reference evidence="1 2" key="1">
    <citation type="submission" date="2016-08" db="EMBL/GenBank/DDBJ databases">
        <authorList>
            <consortium name="Lentinula edodes genome sequencing consortium"/>
            <person name="Sakamoto Y."/>
            <person name="Nakade K."/>
            <person name="Sato S."/>
            <person name="Yoshida Y."/>
            <person name="Miyazaki K."/>
            <person name="Natsume S."/>
            <person name="Konno N."/>
        </authorList>
    </citation>
    <scope>NUCLEOTIDE SEQUENCE [LARGE SCALE GENOMIC DNA]</scope>
    <source>
        <strain evidence="1 2">NBRC 111202</strain>
    </source>
</reference>
<dbReference type="Proteomes" id="UP000188533">
    <property type="component" value="Unassembled WGS sequence"/>
</dbReference>
<dbReference type="EMBL" id="BDGU01000177">
    <property type="protein sequence ID" value="GAW04087.1"/>
    <property type="molecule type" value="Genomic_DNA"/>
</dbReference>
<organism evidence="1 2">
    <name type="scientific">Lentinula edodes</name>
    <name type="common">Shiitake mushroom</name>
    <name type="synonym">Lentinus edodes</name>
    <dbReference type="NCBI Taxonomy" id="5353"/>
    <lineage>
        <taxon>Eukaryota</taxon>
        <taxon>Fungi</taxon>
        <taxon>Dikarya</taxon>
        <taxon>Basidiomycota</taxon>
        <taxon>Agaricomycotina</taxon>
        <taxon>Agaricomycetes</taxon>
        <taxon>Agaricomycetidae</taxon>
        <taxon>Agaricales</taxon>
        <taxon>Marasmiineae</taxon>
        <taxon>Omphalotaceae</taxon>
        <taxon>Lentinula</taxon>
    </lineage>
</organism>
<comment type="caution">
    <text evidence="1">The sequence shown here is derived from an EMBL/GenBank/DDBJ whole genome shotgun (WGS) entry which is preliminary data.</text>
</comment>
<evidence type="ECO:0000313" key="2">
    <source>
        <dbReference type="Proteomes" id="UP000188533"/>
    </source>
</evidence>
<sequence length="232" mass="26582">MVISVLANEASERASLNPVYYGINEQTMDWCALFKEWTSRIFLDVSKAKAGVKDYVYERKKAENRRRRSRQYKLDRRVQIASVMANLAHTLGNVEQYTCWAHILDSLNRLGVVGMSDDEETLDTQGQQGIIVYEPAFRNPGFNIVYDRVNSTREIEKSIFTAVGRKQLPRIRGYDRVKRSPPANLPRSYYHPDYLNAMEKGVVANVAIAIDEETAIPSLPTQRFLVPENMSM</sequence>
<dbReference type="AlphaFoldDB" id="A0A1Q3EA43"/>
<keyword evidence="2" id="KW-1185">Reference proteome</keyword>